<feature type="signal peptide" evidence="2">
    <location>
        <begin position="1"/>
        <end position="23"/>
    </location>
</feature>
<keyword evidence="1" id="KW-0812">Transmembrane</keyword>
<sequence>MFLKASLNLQLLFISNVSRSIHAFTPSNFGVQSRPLIKNKVLSSAVPNSNVDEAIVWQDENNSKSATKRIIDGFKVAPYIATLPLYGLGFGIFGPKQMWSLSKWIYGQANSSEQFLHAHFGRITKYIYSDKDCAQRRLVSYKIHPLFASLSLMSTALLAFAKGSSAVKVVSYNRLLIINMINCFISTIAAIPLLETMMGSPHAKKWLLIQGKAFMSFAALALCPGQFGRLMVHMNWSILFAAGAIERFYVLCILSQLHISDRKSYVKYYSPQFEVTTLGSLPLGILSFILFG</sequence>
<keyword evidence="4" id="KW-1185">Reference proteome</keyword>
<keyword evidence="2" id="KW-0732">Signal</keyword>
<dbReference type="Proteomes" id="UP001054902">
    <property type="component" value="Unassembled WGS sequence"/>
</dbReference>
<dbReference type="EMBL" id="BLLK01000051">
    <property type="protein sequence ID" value="GFH56076.1"/>
    <property type="molecule type" value="Genomic_DNA"/>
</dbReference>
<dbReference type="AlphaFoldDB" id="A0AAD3D3H5"/>
<evidence type="ECO:0000256" key="1">
    <source>
        <dbReference type="SAM" id="Phobius"/>
    </source>
</evidence>
<name>A0AAD3D3H5_9STRA</name>
<accession>A0AAD3D3H5</accession>
<feature type="transmembrane region" description="Helical" evidence="1">
    <location>
        <begin position="233"/>
        <end position="254"/>
    </location>
</feature>
<feature type="transmembrane region" description="Helical" evidence="1">
    <location>
        <begin position="206"/>
        <end position="227"/>
    </location>
</feature>
<evidence type="ECO:0000256" key="2">
    <source>
        <dbReference type="SAM" id="SignalP"/>
    </source>
</evidence>
<evidence type="ECO:0000313" key="3">
    <source>
        <dbReference type="EMBL" id="GFH56076.1"/>
    </source>
</evidence>
<evidence type="ECO:0000313" key="4">
    <source>
        <dbReference type="Proteomes" id="UP001054902"/>
    </source>
</evidence>
<feature type="transmembrane region" description="Helical" evidence="1">
    <location>
        <begin position="76"/>
        <end position="94"/>
    </location>
</feature>
<gene>
    <name evidence="3" type="ORF">CTEN210_12552</name>
</gene>
<keyword evidence="1" id="KW-0472">Membrane</keyword>
<feature type="transmembrane region" description="Helical" evidence="1">
    <location>
        <begin position="146"/>
        <end position="163"/>
    </location>
</feature>
<keyword evidence="1" id="KW-1133">Transmembrane helix</keyword>
<comment type="caution">
    <text evidence="3">The sequence shown here is derived from an EMBL/GenBank/DDBJ whole genome shotgun (WGS) entry which is preliminary data.</text>
</comment>
<evidence type="ECO:0008006" key="5">
    <source>
        <dbReference type="Google" id="ProtNLM"/>
    </source>
</evidence>
<reference evidence="3 4" key="1">
    <citation type="journal article" date="2021" name="Sci. Rep.">
        <title>The genome of the diatom Chaetoceros tenuissimus carries an ancient integrated fragment of an extant virus.</title>
        <authorList>
            <person name="Hongo Y."/>
            <person name="Kimura K."/>
            <person name="Takaki Y."/>
            <person name="Yoshida Y."/>
            <person name="Baba S."/>
            <person name="Kobayashi G."/>
            <person name="Nagasaki K."/>
            <person name="Hano T."/>
            <person name="Tomaru Y."/>
        </authorList>
    </citation>
    <scope>NUCLEOTIDE SEQUENCE [LARGE SCALE GENOMIC DNA]</scope>
    <source>
        <strain evidence="3 4">NIES-3715</strain>
    </source>
</reference>
<feature type="transmembrane region" description="Helical" evidence="1">
    <location>
        <begin position="175"/>
        <end position="194"/>
    </location>
</feature>
<protein>
    <recommendedName>
        <fullName evidence="5">Protein RFT1 homolog</fullName>
    </recommendedName>
</protein>
<proteinExistence type="predicted"/>
<organism evidence="3 4">
    <name type="scientific">Chaetoceros tenuissimus</name>
    <dbReference type="NCBI Taxonomy" id="426638"/>
    <lineage>
        <taxon>Eukaryota</taxon>
        <taxon>Sar</taxon>
        <taxon>Stramenopiles</taxon>
        <taxon>Ochrophyta</taxon>
        <taxon>Bacillariophyta</taxon>
        <taxon>Coscinodiscophyceae</taxon>
        <taxon>Chaetocerotophycidae</taxon>
        <taxon>Chaetocerotales</taxon>
        <taxon>Chaetocerotaceae</taxon>
        <taxon>Chaetoceros</taxon>
    </lineage>
</organism>
<feature type="chain" id="PRO_5042236715" description="Protein RFT1 homolog" evidence="2">
    <location>
        <begin position="24"/>
        <end position="292"/>
    </location>
</feature>